<gene>
    <name evidence="1" type="ORF">T07_14531</name>
</gene>
<name>A0A0V0RFZ1_9BILA</name>
<organism evidence="1 2">
    <name type="scientific">Trichinella nelsoni</name>
    <dbReference type="NCBI Taxonomy" id="6336"/>
    <lineage>
        <taxon>Eukaryota</taxon>
        <taxon>Metazoa</taxon>
        <taxon>Ecdysozoa</taxon>
        <taxon>Nematoda</taxon>
        <taxon>Enoplea</taxon>
        <taxon>Dorylaimia</taxon>
        <taxon>Trichinellida</taxon>
        <taxon>Trichinellidae</taxon>
        <taxon>Trichinella</taxon>
    </lineage>
</organism>
<dbReference type="Proteomes" id="UP000054630">
    <property type="component" value="Unassembled WGS sequence"/>
</dbReference>
<reference evidence="1 2" key="1">
    <citation type="submission" date="2015-01" db="EMBL/GenBank/DDBJ databases">
        <title>Evolution of Trichinella species and genotypes.</title>
        <authorList>
            <person name="Korhonen P.K."/>
            <person name="Edoardo P."/>
            <person name="Giuseppe L.R."/>
            <person name="Gasser R.B."/>
        </authorList>
    </citation>
    <scope>NUCLEOTIDE SEQUENCE [LARGE SCALE GENOMIC DNA]</scope>
    <source>
        <strain evidence="1">ISS37</strain>
    </source>
</reference>
<proteinExistence type="predicted"/>
<dbReference type="OrthoDB" id="10514501at2759"/>
<dbReference type="AlphaFoldDB" id="A0A0V0RFZ1"/>
<evidence type="ECO:0000313" key="2">
    <source>
        <dbReference type="Proteomes" id="UP000054630"/>
    </source>
</evidence>
<dbReference type="EMBL" id="JYDL01000205">
    <property type="protein sequence ID" value="KRX13378.1"/>
    <property type="molecule type" value="Genomic_DNA"/>
</dbReference>
<accession>A0A0V0RFZ1</accession>
<sequence>MPFQQLTTGKNKGCNWRCATVIFVPGAMLCCHGDF</sequence>
<keyword evidence="2" id="KW-1185">Reference proteome</keyword>
<evidence type="ECO:0000313" key="1">
    <source>
        <dbReference type="EMBL" id="KRX13378.1"/>
    </source>
</evidence>
<protein>
    <submittedName>
        <fullName evidence="1">Uncharacterized protein</fullName>
    </submittedName>
</protein>
<comment type="caution">
    <text evidence="1">The sequence shown here is derived from an EMBL/GenBank/DDBJ whole genome shotgun (WGS) entry which is preliminary data.</text>
</comment>